<dbReference type="Proteomes" id="UP001530315">
    <property type="component" value="Unassembled WGS sequence"/>
</dbReference>
<evidence type="ECO:0000256" key="1">
    <source>
        <dbReference type="SAM" id="MobiDB-lite"/>
    </source>
</evidence>
<keyword evidence="3" id="KW-1185">Reference proteome</keyword>
<evidence type="ECO:0000313" key="3">
    <source>
        <dbReference type="Proteomes" id="UP001530315"/>
    </source>
</evidence>
<name>A0ABD3PGD3_9STRA</name>
<gene>
    <name evidence="2" type="ORF">ACHAW5_004733</name>
</gene>
<dbReference type="EMBL" id="JALLAZ020000792">
    <property type="protein sequence ID" value="KAL3787163.1"/>
    <property type="molecule type" value="Genomic_DNA"/>
</dbReference>
<organism evidence="2 3">
    <name type="scientific">Stephanodiscus triporus</name>
    <dbReference type="NCBI Taxonomy" id="2934178"/>
    <lineage>
        <taxon>Eukaryota</taxon>
        <taxon>Sar</taxon>
        <taxon>Stramenopiles</taxon>
        <taxon>Ochrophyta</taxon>
        <taxon>Bacillariophyta</taxon>
        <taxon>Coscinodiscophyceae</taxon>
        <taxon>Thalassiosirophycidae</taxon>
        <taxon>Stephanodiscales</taxon>
        <taxon>Stephanodiscaceae</taxon>
        <taxon>Stephanodiscus</taxon>
    </lineage>
</organism>
<feature type="compositionally biased region" description="Basic residues" evidence="1">
    <location>
        <begin position="1"/>
        <end position="15"/>
    </location>
</feature>
<feature type="region of interest" description="Disordered" evidence="1">
    <location>
        <begin position="1"/>
        <end position="30"/>
    </location>
</feature>
<reference evidence="2 3" key="1">
    <citation type="submission" date="2024-10" db="EMBL/GenBank/DDBJ databases">
        <title>Updated reference genomes for cyclostephanoid diatoms.</title>
        <authorList>
            <person name="Roberts W.R."/>
            <person name="Alverson A.J."/>
        </authorList>
    </citation>
    <scope>NUCLEOTIDE SEQUENCE [LARGE SCALE GENOMIC DNA]</scope>
    <source>
        <strain evidence="2 3">AJA276-08</strain>
    </source>
</reference>
<feature type="region of interest" description="Disordered" evidence="1">
    <location>
        <begin position="53"/>
        <end position="72"/>
    </location>
</feature>
<protein>
    <submittedName>
        <fullName evidence="2">Uncharacterized protein</fullName>
    </submittedName>
</protein>
<sequence length="517" mass="58287">MTRQGKKIPPKKKRRASDGSETTNEAPYSRAPYSTAPVLLGLAAAALILNGELSSEPPTSQHNHIRRGATPSGGSFSLHIPHSLSIADGRALTINLGGGNCEWELPEYDVPANIDFHKTIIAGYPSGDKRMIFLQMEALTGWPAKDDWDFWGLGMSNHPFIKTNYPHHEGVWGWEDAADQVVLMVRNIRKSMNEYHDILWDIGYAKTWEEANLHLDKLYSERPPLEITTPLHWYMVMMPVKYTAPRCNVVGDSISCWGGELSYDLVVGADTVVTPSYDPHCSGGPLPAACDNWFDQYHCTSAPIKGSCKPVAVISAEKLRDYTEGPAETAKIANVLLKDNRMGQYVIDEEAWGCIWTELIVNKKGLKTVNDRPNAEADYNFSSEMLQAMIIELNRLITKYGGPEWNTKETANRLVALLSEHRALVQTELDEVNSGVRKLTDMDYLGPKEREARRKLNGSTEDKHIYSKFFLAVEQKMKKKRIRDLKQRALNKAREERIKEREVRLLDKMKREASASS</sequence>
<dbReference type="AlphaFoldDB" id="A0ABD3PGD3"/>
<accession>A0ABD3PGD3</accession>
<evidence type="ECO:0000313" key="2">
    <source>
        <dbReference type="EMBL" id="KAL3787163.1"/>
    </source>
</evidence>
<proteinExistence type="predicted"/>
<feature type="compositionally biased region" description="Polar residues" evidence="1">
    <location>
        <begin position="53"/>
        <end position="62"/>
    </location>
</feature>
<comment type="caution">
    <text evidence="2">The sequence shown here is derived from an EMBL/GenBank/DDBJ whole genome shotgun (WGS) entry which is preliminary data.</text>
</comment>